<feature type="compositionally biased region" description="Polar residues" evidence="8">
    <location>
        <begin position="327"/>
        <end position="336"/>
    </location>
</feature>
<evidence type="ECO:0000313" key="12">
    <source>
        <dbReference type="Proteomes" id="UP001342314"/>
    </source>
</evidence>
<dbReference type="InterPro" id="IPR036028">
    <property type="entry name" value="SH3-like_dom_sf"/>
</dbReference>
<dbReference type="Pfam" id="PF14604">
    <property type="entry name" value="SH3_9"/>
    <property type="match status" value="1"/>
</dbReference>
<protein>
    <recommendedName>
        <fullName evidence="13">Cell division control protein 15</fullName>
    </recommendedName>
</protein>
<comment type="caution">
    <text evidence="11">The sequence shown here is derived from an EMBL/GenBank/DDBJ whole genome shotgun (WGS) entry which is preliminary data.</text>
</comment>
<dbReference type="AlphaFoldDB" id="A0AAV5GJ32"/>
<dbReference type="PANTHER" id="PTHR23065:SF7">
    <property type="entry name" value="NOSTRIN, ISOFORM H"/>
    <property type="match status" value="1"/>
</dbReference>
<evidence type="ECO:0000256" key="7">
    <source>
        <dbReference type="PROSITE-ProRule" id="PRU01077"/>
    </source>
</evidence>
<feature type="region of interest" description="Disordered" evidence="8">
    <location>
        <begin position="265"/>
        <end position="820"/>
    </location>
</feature>
<dbReference type="SUPFAM" id="SSF50044">
    <property type="entry name" value="SH3-domain"/>
    <property type="match status" value="1"/>
</dbReference>
<name>A0AAV5GJ32_9BASI</name>
<feature type="compositionally biased region" description="Polar residues" evidence="8">
    <location>
        <begin position="693"/>
        <end position="703"/>
    </location>
</feature>
<evidence type="ECO:0000256" key="3">
    <source>
        <dbReference type="ARBA" id="ARBA00022490"/>
    </source>
</evidence>
<keyword evidence="4" id="KW-0597">Phosphoprotein</keyword>
<keyword evidence="12" id="KW-1185">Reference proteome</keyword>
<reference evidence="11 12" key="1">
    <citation type="submission" date="2021-12" db="EMBL/GenBank/DDBJ databases">
        <title>High titer production of polyol ester of fatty acids by Rhodotorula paludigena BS15 towards product separation-free biomass refinery.</title>
        <authorList>
            <person name="Mano J."/>
            <person name="Ono H."/>
            <person name="Tanaka T."/>
            <person name="Naito K."/>
            <person name="Sushida H."/>
            <person name="Ike M."/>
            <person name="Tokuyasu K."/>
            <person name="Kitaoka M."/>
        </authorList>
    </citation>
    <scope>NUCLEOTIDE SEQUENCE [LARGE SCALE GENOMIC DNA]</scope>
    <source>
        <strain evidence="11 12">BS15</strain>
    </source>
</reference>
<dbReference type="PROSITE" id="PS50002">
    <property type="entry name" value="SH3"/>
    <property type="match status" value="1"/>
</dbReference>
<dbReference type="InterPro" id="IPR027267">
    <property type="entry name" value="AH/BAR_dom_sf"/>
</dbReference>
<evidence type="ECO:0000256" key="4">
    <source>
        <dbReference type="ARBA" id="ARBA00022553"/>
    </source>
</evidence>
<feature type="compositionally biased region" description="Low complexity" evidence="8">
    <location>
        <begin position="359"/>
        <end position="373"/>
    </location>
</feature>
<evidence type="ECO:0000256" key="8">
    <source>
        <dbReference type="SAM" id="MobiDB-lite"/>
    </source>
</evidence>
<dbReference type="SUPFAM" id="SSF103657">
    <property type="entry name" value="BAR/IMD domain-like"/>
    <property type="match status" value="1"/>
</dbReference>
<dbReference type="GO" id="GO:0009898">
    <property type="term" value="C:cytoplasmic side of plasma membrane"/>
    <property type="evidence" value="ECO:0007669"/>
    <property type="project" value="TreeGrafter"/>
</dbReference>
<gene>
    <name evidence="11" type="ORF">Rhopal_003440-T1</name>
</gene>
<feature type="domain" description="SH3" evidence="9">
    <location>
        <begin position="893"/>
        <end position="954"/>
    </location>
</feature>
<keyword evidence="3" id="KW-0963">Cytoplasm</keyword>
<feature type="domain" description="F-BAR" evidence="10">
    <location>
        <begin position="1"/>
        <end position="216"/>
    </location>
</feature>
<evidence type="ECO:0000259" key="10">
    <source>
        <dbReference type="PROSITE" id="PS51741"/>
    </source>
</evidence>
<feature type="compositionally biased region" description="Low complexity" evidence="8">
    <location>
        <begin position="276"/>
        <end position="296"/>
    </location>
</feature>
<dbReference type="PROSITE" id="PS51741">
    <property type="entry name" value="F_BAR"/>
    <property type="match status" value="1"/>
</dbReference>
<evidence type="ECO:0000256" key="2">
    <source>
        <dbReference type="ARBA" id="ARBA00022443"/>
    </source>
</evidence>
<keyword evidence="5" id="KW-0206">Cytoskeleton</keyword>
<feature type="compositionally biased region" description="Polar residues" evidence="8">
    <location>
        <begin position="478"/>
        <end position="493"/>
    </location>
</feature>
<dbReference type="InterPro" id="IPR031160">
    <property type="entry name" value="F_BAR_dom"/>
</dbReference>
<feature type="compositionally biased region" description="Low complexity" evidence="8">
    <location>
        <begin position="704"/>
        <end position="722"/>
    </location>
</feature>
<dbReference type="SMART" id="SM00326">
    <property type="entry name" value="SH3"/>
    <property type="match status" value="1"/>
</dbReference>
<evidence type="ECO:0000259" key="9">
    <source>
        <dbReference type="PROSITE" id="PS50002"/>
    </source>
</evidence>
<feature type="compositionally biased region" description="Low complexity" evidence="8">
    <location>
        <begin position="422"/>
        <end position="462"/>
    </location>
</feature>
<comment type="subcellular location">
    <subcellularLocation>
        <location evidence="1">Cytoplasm</location>
        <location evidence="1">Cytoskeleton</location>
    </subcellularLocation>
</comment>
<keyword evidence="7" id="KW-0175">Coiled coil</keyword>
<evidence type="ECO:0008006" key="13">
    <source>
        <dbReference type="Google" id="ProtNLM"/>
    </source>
</evidence>
<keyword evidence="2 6" id="KW-0728">SH3 domain</keyword>
<evidence type="ECO:0000313" key="11">
    <source>
        <dbReference type="EMBL" id="GJN90429.1"/>
    </source>
</evidence>
<feature type="compositionally biased region" description="Low complexity" evidence="8">
    <location>
        <begin position="502"/>
        <end position="516"/>
    </location>
</feature>
<feature type="compositionally biased region" description="Low complexity" evidence="8">
    <location>
        <begin position="524"/>
        <end position="562"/>
    </location>
</feature>
<proteinExistence type="predicted"/>
<evidence type="ECO:0000256" key="6">
    <source>
        <dbReference type="PROSITE-ProRule" id="PRU00192"/>
    </source>
</evidence>
<feature type="compositionally biased region" description="Polar residues" evidence="8">
    <location>
        <begin position="303"/>
        <end position="313"/>
    </location>
</feature>
<dbReference type="Proteomes" id="UP001342314">
    <property type="component" value="Unassembled WGS sequence"/>
</dbReference>
<feature type="compositionally biased region" description="Polar residues" evidence="8">
    <location>
        <begin position="408"/>
        <end position="418"/>
    </location>
</feature>
<accession>A0AAV5GJ32</accession>
<dbReference type="Gene3D" id="1.20.1270.60">
    <property type="entry name" value="Arfaptin homology (AH) domain/BAR domain"/>
    <property type="match status" value="1"/>
</dbReference>
<feature type="region of interest" description="Disordered" evidence="8">
    <location>
        <begin position="854"/>
        <end position="891"/>
    </location>
</feature>
<dbReference type="EMBL" id="BQKY01000006">
    <property type="protein sequence ID" value="GJN90429.1"/>
    <property type="molecule type" value="Genomic_DNA"/>
</dbReference>
<feature type="compositionally biased region" description="Polar residues" evidence="8">
    <location>
        <begin position="748"/>
        <end position="757"/>
    </location>
</feature>
<dbReference type="CDD" id="cd00174">
    <property type="entry name" value="SH3"/>
    <property type="match status" value="1"/>
</dbReference>
<feature type="compositionally biased region" description="Low complexity" evidence="8">
    <location>
        <begin position="778"/>
        <end position="811"/>
    </location>
</feature>
<feature type="compositionally biased region" description="Low complexity" evidence="8">
    <location>
        <begin position="731"/>
        <end position="745"/>
    </location>
</feature>
<evidence type="ECO:0000256" key="5">
    <source>
        <dbReference type="ARBA" id="ARBA00023212"/>
    </source>
</evidence>
<dbReference type="GO" id="GO:0120104">
    <property type="term" value="C:mitotic actomyosin contractile ring, proximal layer"/>
    <property type="evidence" value="ECO:0007669"/>
    <property type="project" value="TreeGrafter"/>
</dbReference>
<dbReference type="PANTHER" id="PTHR23065">
    <property type="entry name" value="PROLINE-SERINE-THREONINE PHOSPHATASE INTERACTING PROTEIN 1"/>
    <property type="match status" value="1"/>
</dbReference>
<dbReference type="InterPro" id="IPR001452">
    <property type="entry name" value="SH3_domain"/>
</dbReference>
<evidence type="ECO:0000256" key="1">
    <source>
        <dbReference type="ARBA" id="ARBA00004245"/>
    </source>
</evidence>
<feature type="compositionally biased region" description="Low complexity" evidence="8">
    <location>
        <begin position="596"/>
        <end position="612"/>
    </location>
</feature>
<feature type="compositionally biased region" description="Low complexity" evidence="8">
    <location>
        <begin position="854"/>
        <end position="865"/>
    </location>
</feature>
<dbReference type="GO" id="GO:0007010">
    <property type="term" value="P:cytoskeleton organization"/>
    <property type="evidence" value="ECO:0007669"/>
    <property type="project" value="TreeGrafter"/>
</dbReference>
<dbReference type="GO" id="GO:0005543">
    <property type="term" value="F:phospholipid binding"/>
    <property type="evidence" value="ECO:0007669"/>
    <property type="project" value="TreeGrafter"/>
</dbReference>
<feature type="compositionally biased region" description="Low complexity" evidence="8">
    <location>
        <begin position="636"/>
        <end position="655"/>
    </location>
</feature>
<organism evidence="11 12">
    <name type="scientific">Rhodotorula paludigena</name>
    <dbReference type="NCBI Taxonomy" id="86838"/>
    <lineage>
        <taxon>Eukaryota</taxon>
        <taxon>Fungi</taxon>
        <taxon>Dikarya</taxon>
        <taxon>Basidiomycota</taxon>
        <taxon>Pucciniomycotina</taxon>
        <taxon>Microbotryomycetes</taxon>
        <taxon>Sporidiobolales</taxon>
        <taxon>Sporidiobolaceae</taxon>
        <taxon>Rhodotorula</taxon>
    </lineage>
</organism>
<sequence>MAASAADEYAKRLLKLSKHHFGTGETGHMERAMLQLKSELEASAKSHTDLAGVLRQQEALLADFVQKRDQARKTQQANVEKLWKMLLNQRQHVLKAKAKYQEDAIQINALHAQAALLQGRELDKVSIKLDKAQQTVEVNERDYRNYVNVLKETTVNWNMAWKTFCDLVQDQEEERLEFLKSRMWDYANGLSTLAMTEDECDPKIDVRIFVQQFGTGNAIPDPIPFVDVKAKEPAPKQSYKIARFTRSSTRIPGVKHSPSAVGDIARAMGQQPPPQRQQSLPPQQQQPSEPQHQQQPNGAAPSMQMSRSGSQPESVLGAGGMARPPSRSANRASQLATAPEQAQGVPPPSQSELGTPGRSASAAALESALSPSSRFDVSPAANLRARPSSEHMTPRSPSPSRPGHISASAFQNRRSVVSPSLGASTAEGPSPSPGASTAPAQYEPVVQPAAAGAPPAANGPPQAEDDEDDPLLKALKVLQTQDAPRPTRQSRSSVDLRGAAVSPSQYQSPAQQQRPPSRGHFQQPSFSASAAAARSRPTSPAPVSAAFMQAPQQQQQRPRSPSIPYNAPPPDGSHSRAGSTVSAAHLASPPPANQYGGRPSSPSPQPGRGRSPSPQPFVPNSLRPGSPNPAAMAGAQRAPSPSPQQQQQQQQPARPMSSYGGTPQRPPSGYGAPTAQAGYVGVAPQSGYPATAPPTQQQSYGVTPSQYARAASPAPRPSSAAGAPPPPVGYAPPQSQHQQAPQPYHVQAPSQHFQHAQQPGVPHHVLHSQPQHAPPPQHVASPPASYGYGAPPPQQQFQSPYPSQQAQQTPYARSPSVVGGFASPAQHAAALQRTASTHSGVSGVSVQQTPMQAYQAPMQQQQQQPPRAPSVADVRAGQAQPPPTGQHTDSGQPILFYVNALFDYAAASAEEFSFSQGDVIAVTGTDPDGWWHGNRVGDAGPSKLFPSNFTELLS</sequence>
<dbReference type="Gene3D" id="2.30.30.40">
    <property type="entry name" value="SH3 Domains"/>
    <property type="match status" value="1"/>
</dbReference>